<dbReference type="InterPro" id="IPR002104">
    <property type="entry name" value="Integrase_catalytic"/>
</dbReference>
<dbReference type="CDD" id="cd00801">
    <property type="entry name" value="INT_P4_C"/>
    <property type="match status" value="1"/>
</dbReference>
<dbReference type="PANTHER" id="PTHR30629:SF2">
    <property type="entry name" value="PROPHAGE INTEGRASE INTS-RELATED"/>
    <property type="match status" value="1"/>
</dbReference>
<protein>
    <submittedName>
        <fullName evidence="6">Integrase</fullName>
    </submittedName>
</protein>
<evidence type="ECO:0000256" key="3">
    <source>
        <dbReference type="ARBA" id="ARBA00023125"/>
    </source>
</evidence>
<dbReference type="EMBL" id="NEFY01000038">
    <property type="protein sequence ID" value="OZC34561.1"/>
    <property type="molecule type" value="Genomic_DNA"/>
</dbReference>
<proteinExistence type="inferred from homology"/>
<dbReference type="GO" id="GO:0015074">
    <property type="term" value="P:DNA integration"/>
    <property type="evidence" value="ECO:0007669"/>
    <property type="project" value="UniProtKB-KW"/>
</dbReference>
<evidence type="ECO:0000256" key="4">
    <source>
        <dbReference type="ARBA" id="ARBA00023172"/>
    </source>
</evidence>
<dbReference type="InterPro" id="IPR013762">
    <property type="entry name" value="Integrase-like_cat_sf"/>
</dbReference>
<dbReference type="InterPro" id="IPR038488">
    <property type="entry name" value="Integrase_DNA-bd_sf"/>
</dbReference>
<evidence type="ECO:0000256" key="2">
    <source>
        <dbReference type="ARBA" id="ARBA00022908"/>
    </source>
</evidence>
<dbReference type="GO" id="GO:0006310">
    <property type="term" value="P:DNA recombination"/>
    <property type="evidence" value="ECO:0007669"/>
    <property type="project" value="UniProtKB-KW"/>
</dbReference>
<dbReference type="Pfam" id="PF22022">
    <property type="entry name" value="Phage_int_M"/>
    <property type="match status" value="1"/>
</dbReference>
<dbReference type="AlphaFoldDB" id="A0A7Z1DRA2"/>
<gene>
    <name evidence="6" type="ORF">B9Q17_06205</name>
</gene>
<dbReference type="Gene3D" id="3.30.160.390">
    <property type="entry name" value="Integrase, DNA-binding domain"/>
    <property type="match status" value="1"/>
</dbReference>
<evidence type="ECO:0000256" key="1">
    <source>
        <dbReference type="ARBA" id="ARBA00008857"/>
    </source>
</evidence>
<dbReference type="GO" id="GO:0003677">
    <property type="term" value="F:DNA binding"/>
    <property type="evidence" value="ECO:0007669"/>
    <property type="project" value="UniProtKB-KW"/>
</dbReference>
<comment type="similarity">
    <text evidence="1">Belongs to the 'phage' integrase family.</text>
</comment>
<dbReference type="RefSeq" id="WP_094626154.1">
    <property type="nucleotide sequence ID" value="NZ_NEFY01000038.1"/>
</dbReference>
<dbReference type="Proteomes" id="UP000216984">
    <property type="component" value="Unassembled WGS sequence"/>
</dbReference>
<keyword evidence="2" id="KW-0229">DNA integration</keyword>
<dbReference type="PROSITE" id="PS51898">
    <property type="entry name" value="TYR_RECOMBINASE"/>
    <property type="match status" value="1"/>
</dbReference>
<dbReference type="SUPFAM" id="SSF56349">
    <property type="entry name" value="DNA breaking-rejoining enzymes"/>
    <property type="match status" value="1"/>
</dbReference>
<keyword evidence="4" id="KW-0233">DNA recombination</keyword>
<dbReference type="InterPro" id="IPR011010">
    <property type="entry name" value="DNA_brk_join_enz"/>
</dbReference>
<dbReference type="Pfam" id="PF00589">
    <property type="entry name" value="Phage_integrase"/>
    <property type="match status" value="1"/>
</dbReference>
<dbReference type="Gene3D" id="1.10.443.10">
    <property type="entry name" value="Intergrase catalytic core"/>
    <property type="match status" value="1"/>
</dbReference>
<dbReference type="Gene3D" id="1.10.150.130">
    <property type="match status" value="1"/>
</dbReference>
<evidence type="ECO:0000313" key="7">
    <source>
        <dbReference type="Proteomes" id="UP000216984"/>
    </source>
</evidence>
<keyword evidence="3" id="KW-0238">DNA-binding</keyword>
<dbReference type="InterPro" id="IPR053876">
    <property type="entry name" value="Phage_int_M"/>
</dbReference>
<evidence type="ECO:0000259" key="5">
    <source>
        <dbReference type="PROSITE" id="PS51898"/>
    </source>
</evidence>
<name>A0A7Z1DRA2_9GAMM</name>
<dbReference type="InterPro" id="IPR025166">
    <property type="entry name" value="Integrase_DNA_bind_dom"/>
</dbReference>
<dbReference type="InterPro" id="IPR050808">
    <property type="entry name" value="Phage_Integrase"/>
</dbReference>
<keyword evidence="7" id="KW-1185">Reference proteome</keyword>
<dbReference type="PANTHER" id="PTHR30629">
    <property type="entry name" value="PROPHAGE INTEGRASE"/>
    <property type="match status" value="1"/>
</dbReference>
<organism evidence="6 7">
    <name type="scientific">Marinobacter vinifirmus</name>
    <dbReference type="NCBI Taxonomy" id="355591"/>
    <lineage>
        <taxon>Bacteria</taxon>
        <taxon>Pseudomonadati</taxon>
        <taxon>Pseudomonadota</taxon>
        <taxon>Gammaproteobacteria</taxon>
        <taxon>Pseudomonadales</taxon>
        <taxon>Marinobacteraceae</taxon>
        <taxon>Marinobacter</taxon>
    </lineage>
</organism>
<sequence length="410" mass="46134">MSQAVNKLAATSVKNAEFKDRAFKLFDGAGLFLHVQKSGKYWRLKYRYAKKERLLALGVYPEVSLKDARAARDEARALLDKGIDPSNHRKQVKHSRYTAAVNTFEAVAREWHQEVHQSAVVAEHAGRNLRRLEVHAFPHIGSRPIGEITPGELLEVLRKVERKGHIETARRVKTLCGQVFRYGIATGRVERDITPDLRDALKVPPTKHHPAITKPEEIGPLMKALYGYPGHFATCAALKIAPLLFVRPGELRQAEWADIDLDAAEWHYSASKTGFELVTPLPRQAVEILREVHSVTGRGRYVFPSVRDRKRPMSNATIGAALARLDLKDKMSAHGFRAMARTVLAEQLGFPSEYIEQQLGHSVRDANGRAYNRTTHLEARRAMLQTWADYLDELRTGKGNVVPLNRGKTA</sequence>
<reference evidence="6 7" key="1">
    <citation type="submission" date="2017-06" db="EMBL/GenBank/DDBJ databases">
        <title>Draft genome sequence of the halophilic bacterium Marinobacter vinifirmus FB1.</title>
        <authorList>
            <person name="Stepanov V.G."/>
            <person name="Roberts D.J."/>
            <person name="Fox G.E."/>
        </authorList>
    </citation>
    <scope>NUCLEOTIDE SEQUENCE [LARGE SCALE GENOMIC DNA]</scope>
    <source>
        <strain evidence="6 7">FB1</strain>
    </source>
</reference>
<feature type="domain" description="Tyr recombinase" evidence="5">
    <location>
        <begin position="208"/>
        <end position="384"/>
    </location>
</feature>
<dbReference type="Pfam" id="PF13356">
    <property type="entry name" value="Arm-DNA-bind_3"/>
    <property type="match status" value="1"/>
</dbReference>
<comment type="caution">
    <text evidence="6">The sequence shown here is derived from an EMBL/GenBank/DDBJ whole genome shotgun (WGS) entry which is preliminary data.</text>
</comment>
<accession>A0A7Z1DRA2</accession>
<dbReference type="InterPro" id="IPR010998">
    <property type="entry name" value="Integrase_recombinase_N"/>
</dbReference>
<evidence type="ECO:0000313" key="6">
    <source>
        <dbReference type="EMBL" id="OZC34561.1"/>
    </source>
</evidence>